<name>A0A830HC31_9CHLO</name>
<dbReference type="OrthoDB" id="422738at2759"/>
<evidence type="ECO:0000256" key="1">
    <source>
        <dbReference type="SAM" id="SignalP"/>
    </source>
</evidence>
<dbReference type="EMBL" id="BNJQ01000008">
    <property type="protein sequence ID" value="GHP04634.1"/>
    <property type="molecule type" value="Genomic_DNA"/>
</dbReference>
<proteinExistence type="predicted"/>
<evidence type="ECO:0008006" key="4">
    <source>
        <dbReference type="Google" id="ProtNLM"/>
    </source>
</evidence>
<keyword evidence="1" id="KW-0732">Signal</keyword>
<feature type="chain" id="PRO_5032481025" description="Nucleotide-diphospho-sugar transferase domain-containing protein" evidence="1">
    <location>
        <begin position="19"/>
        <end position="299"/>
    </location>
</feature>
<protein>
    <recommendedName>
        <fullName evidence="4">Nucleotide-diphospho-sugar transferase domain-containing protein</fullName>
    </recommendedName>
</protein>
<feature type="signal peptide" evidence="1">
    <location>
        <begin position="1"/>
        <end position="18"/>
    </location>
</feature>
<evidence type="ECO:0000313" key="2">
    <source>
        <dbReference type="EMBL" id="GHP04634.1"/>
    </source>
</evidence>
<comment type="caution">
    <text evidence="2">The sequence shown here is derived from an EMBL/GenBank/DDBJ whole genome shotgun (WGS) entry which is preliminary data.</text>
</comment>
<keyword evidence="3" id="KW-1185">Reference proteome</keyword>
<dbReference type="Proteomes" id="UP000660262">
    <property type="component" value="Unassembled WGS sequence"/>
</dbReference>
<reference evidence="2" key="1">
    <citation type="submission" date="2020-10" db="EMBL/GenBank/DDBJ databases">
        <title>Unveiling of a novel bifunctional photoreceptor, Dualchrome1, isolated from a cosmopolitan green alga.</title>
        <authorList>
            <person name="Suzuki S."/>
            <person name="Kawachi M."/>
        </authorList>
    </citation>
    <scope>NUCLEOTIDE SEQUENCE</scope>
    <source>
        <strain evidence="2">NIES 2893</strain>
    </source>
</reference>
<sequence>MPPSMLVVVAVLLVLTSGQLTAAAPAAESQPTRAHIMVATPCYTGTVHEGYFLSVVGALQRIEKSPTAPRLSVSTVAHIADLPKARGALISQFLNSKHYTHVAFVDADIAFHASLPERLVSSGFDVVAAMYAKKAIDVEKLRKGVSVSASLEYPVEFLFEKKPDGKQASRNEQGTARTDKRGFIEVRRAGAGFLMVSRSAIERLVKAHPELHYRDPTSGDVHYALFHNLLREYTAPDGKPDRTWVSEDYAFCDRWRAIGGEIWVDVVSDLNHTGRFVYPSSQWLDRFRTAPAQSSAGEL</sequence>
<gene>
    <name evidence="2" type="ORF">PPROV_000338800</name>
</gene>
<dbReference type="SUPFAM" id="SSF53448">
    <property type="entry name" value="Nucleotide-diphospho-sugar transferases"/>
    <property type="match status" value="1"/>
</dbReference>
<evidence type="ECO:0000313" key="3">
    <source>
        <dbReference type="Proteomes" id="UP000660262"/>
    </source>
</evidence>
<accession>A0A830HC31</accession>
<organism evidence="2 3">
    <name type="scientific">Pycnococcus provasolii</name>
    <dbReference type="NCBI Taxonomy" id="41880"/>
    <lineage>
        <taxon>Eukaryota</taxon>
        <taxon>Viridiplantae</taxon>
        <taxon>Chlorophyta</taxon>
        <taxon>Pseudoscourfieldiophyceae</taxon>
        <taxon>Pseudoscourfieldiales</taxon>
        <taxon>Pycnococcaceae</taxon>
        <taxon>Pycnococcus</taxon>
    </lineage>
</organism>
<dbReference type="AlphaFoldDB" id="A0A830HC31"/>
<dbReference type="InterPro" id="IPR029044">
    <property type="entry name" value="Nucleotide-diphossugar_trans"/>
</dbReference>